<dbReference type="Proteomes" id="UP001301958">
    <property type="component" value="Unassembled WGS sequence"/>
</dbReference>
<sequence>MAGDLEQLLEMGFDKSYAELAVKKTGNLSQAIDWLEQNASKPLEELQAAAAADEEDEEQTKINVAPSEQLAKSLVCKECGKKFRTHDAASYHAGKTEHTDFEESTEELAPLTEAEKQARLEELREKARLKKETQSQQEKEEAKRNEQIRLKANKDTQQIKEELARKEQIKEAAKKRQEKADDIEAKRRIKAKIEADKAERKRKEEEAKALREGRAPAAPAAPVASTPLSASSGSSSSAANARLRIQTKSGNIIKTYPSSTTLAEVAHAISEETGQTVQNFQTTFPKKTYDGADFGQTLAEAGLAPSAVIIANFA</sequence>
<name>A0AAN7GZT6_9PEZI</name>
<feature type="domain" description="C2H2-type" evidence="8">
    <location>
        <begin position="74"/>
        <end position="103"/>
    </location>
</feature>
<dbReference type="Pfam" id="PF00789">
    <property type="entry name" value="UBX"/>
    <property type="match status" value="1"/>
</dbReference>
<dbReference type="Gene3D" id="3.10.20.90">
    <property type="entry name" value="Phosphatidylinositol 3-kinase Catalytic Subunit, Chain A, domain 1"/>
    <property type="match status" value="1"/>
</dbReference>
<feature type="domain" description="UBA" evidence="6">
    <location>
        <begin position="1"/>
        <end position="38"/>
    </location>
</feature>
<feature type="compositionally biased region" description="Low complexity" evidence="5">
    <location>
        <begin position="215"/>
        <end position="237"/>
    </location>
</feature>
<evidence type="ECO:0000256" key="3">
    <source>
        <dbReference type="ARBA" id="ARBA00023054"/>
    </source>
</evidence>
<organism evidence="9 10">
    <name type="scientific">Podospora fimiseda</name>
    <dbReference type="NCBI Taxonomy" id="252190"/>
    <lineage>
        <taxon>Eukaryota</taxon>
        <taxon>Fungi</taxon>
        <taxon>Dikarya</taxon>
        <taxon>Ascomycota</taxon>
        <taxon>Pezizomycotina</taxon>
        <taxon>Sordariomycetes</taxon>
        <taxon>Sordariomycetidae</taxon>
        <taxon>Sordariales</taxon>
        <taxon>Podosporaceae</taxon>
        <taxon>Podospora</taxon>
    </lineage>
</organism>
<dbReference type="GO" id="GO:1903094">
    <property type="term" value="P:negative regulation of protein K48-linked deubiquitination"/>
    <property type="evidence" value="ECO:0007669"/>
    <property type="project" value="TreeGrafter"/>
</dbReference>
<feature type="region of interest" description="Disordered" evidence="5">
    <location>
        <begin position="191"/>
        <end position="237"/>
    </location>
</feature>
<feature type="region of interest" description="Disordered" evidence="5">
    <location>
        <begin position="92"/>
        <end position="163"/>
    </location>
</feature>
<comment type="subcellular location">
    <subcellularLocation>
        <location evidence="1">Cytoplasm</location>
    </subcellularLocation>
</comment>
<dbReference type="GO" id="GO:0032435">
    <property type="term" value="P:negative regulation of proteasomal ubiquitin-dependent protein catabolic process"/>
    <property type="evidence" value="ECO:0007669"/>
    <property type="project" value="TreeGrafter"/>
</dbReference>
<keyword evidence="4" id="KW-0862">Zinc</keyword>
<keyword evidence="4" id="KW-0863">Zinc-finger</keyword>
<dbReference type="GO" id="GO:0005634">
    <property type="term" value="C:nucleus"/>
    <property type="evidence" value="ECO:0007669"/>
    <property type="project" value="TreeGrafter"/>
</dbReference>
<evidence type="ECO:0000256" key="1">
    <source>
        <dbReference type="ARBA" id="ARBA00004496"/>
    </source>
</evidence>
<keyword evidence="2" id="KW-0963">Cytoplasm</keyword>
<dbReference type="PROSITE" id="PS00028">
    <property type="entry name" value="ZINC_FINGER_C2H2_1"/>
    <property type="match status" value="1"/>
</dbReference>
<dbReference type="SUPFAM" id="SSF54236">
    <property type="entry name" value="Ubiquitin-like"/>
    <property type="match status" value="1"/>
</dbReference>
<dbReference type="InterPro" id="IPR001012">
    <property type="entry name" value="UBX_dom"/>
</dbReference>
<dbReference type="GO" id="GO:0008270">
    <property type="term" value="F:zinc ion binding"/>
    <property type="evidence" value="ECO:0007669"/>
    <property type="project" value="UniProtKB-KW"/>
</dbReference>
<reference evidence="9" key="1">
    <citation type="journal article" date="2023" name="Mol. Phylogenet. Evol.">
        <title>Genome-scale phylogeny and comparative genomics of the fungal order Sordariales.</title>
        <authorList>
            <person name="Hensen N."/>
            <person name="Bonometti L."/>
            <person name="Westerberg I."/>
            <person name="Brannstrom I.O."/>
            <person name="Guillou S."/>
            <person name="Cros-Aarteil S."/>
            <person name="Calhoun S."/>
            <person name="Haridas S."/>
            <person name="Kuo A."/>
            <person name="Mondo S."/>
            <person name="Pangilinan J."/>
            <person name="Riley R."/>
            <person name="LaButti K."/>
            <person name="Andreopoulos B."/>
            <person name="Lipzen A."/>
            <person name="Chen C."/>
            <person name="Yan M."/>
            <person name="Daum C."/>
            <person name="Ng V."/>
            <person name="Clum A."/>
            <person name="Steindorff A."/>
            <person name="Ohm R.A."/>
            <person name="Martin F."/>
            <person name="Silar P."/>
            <person name="Natvig D.O."/>
            <person name="Lalanne C."/>
            <person name="Gautier V."/>
            <person name="Ament-Velasquez S.L."/>
            <person name="Kruys A."/>
            <person name="Hutchinson M.I."/>
            <person name="Powell A.J."/>
            <person name="Barry K."/>
            <person name="Miller A.N."/>
            <person name="Grigoriev I.V."/>
            <person name="Debuchy R."/>
            <person name="Gladieux P."/>
            <person name="Hiltunen Thoren M."/>
            <person name="Johannesson H."/>
        </authorList>
    </citation>
    <scope>NUCLEOTIDE SEQUENCE</scope>
    <source>
        <strain evidence="9">CBS 990.96</strain>
    </source>
</reference>
<evidence type="ECO:0000256" key="4">
    <source>
        <dbReference type="PROSITE-ProRule" id="PRU00042"/>
    </source>
</evidence>
<keyword evidence="4" id="KW-0479">Metal-binding</keyword>
<gene>
    <name evidence="9" type="ORF">QBC38DRAFT_17008</name>
</gene>
<dbReference type="InterPro" id="IPR013087">
    <property type="entry name" value="Znf_C2H2_type"/>
</dbReference>
<dbReference type="EMBL" id="MU865393">
    <property type="protein sequence ID" value="KAK4224404.1"/>
    <property type="molecule type" value="Genomic_DNA"/>
</dbReference>
<evidence type="ECO:0000313" key="9">
    <source>
        <dbReference type="EMBL" id="KAK4224404.1"/>
    </source>
</evidence>
<proteinExistence type="predicted"/>
<accession>A0AAN7GZT6</accession>
<dbReference type="PANTHER" id="PTHR46340">
    <property type="entry name" value="UBX DOMAIN-CONTAINING PROTEIN 1"/>
    <property type="match status" value="1"/>
</dbReference>
<dbReference type="InterPro" id="IPR015940">
    <property type="entry name" value="UBA"/>
</dbReference>
<dbReference type="CDD" id="cd01767">
    <property type="entry name" value="UBX"/>
    <property type="match status" value="1"/>
</dbReference>
<reference evidence="9" key="2">
    <citation type="submission" date="2023-05" db="EMBL/GenBank/DDBJ databases">
        <authorList>
            <consortium name="Lawrence Berkeley National Laboratory"/>
            <person name="Steindorff A."/>
            <person name="Hensen N."/>
            <person name="Bonometti L."/>
            <person name="Westerberg I."/>
            <person name="Brannstrom I.O."/>
            <person name="Guillou S."/>
            <person name="Cros-Aarteil S."/>
            <person name="Calhoun S."/>
            <person name="Haridas S."/>
            <person name="Kuo A."/>
            <person name="Mondo S."/>
            <person name="Pangilinan J."/>
            <person name="Riley R."/>
            <person name="Labutti K."/>
            <person name="Andreopoulos B."/>
            <person name="Lipzen A."/>
            <person name="Chen C."/>
            <person name="Yanf M."/>
            <person name="Daum C."/>
            <person name="Ng V."/>
            <person name="Clum A."/>
            <person name="Ohm R."/>
            <person name="Martin F."/>
            <person name="Silar P."/>
            <person name="Natvig D."/>
            <person name="Lalanne C."/>
            <person name="Gautier V."/>
            <person name="Ament-Velasquez S.L."/>
            <person name="Kruys A."/>
            <person name="Hutchinson M.I."/>
            <person name="Powell A.J."/>
            <person name="Barry K."/>
            <person name="Miller A.N."/>
            <person name="Grigoriev I.V."/>
            <person name="Debuchy R."/>
            <person name="Gladieux P."/>
            <person name="Thoren M.H."/>
            <person name="Johannesson H."/>
        </authorList>
    </citation>
    <scope>NUCLEOTIDE SEQUENCE</scope>
    <source>
        <strain evidence="9">CBS 990.96</strain>
    </source>
</reference>
<evidence type="ECO:0000259" key="7">
    <source>
        <dbReference type="PROSITE" id="PS50033"/>
    </source>
</evidence>
<dbReference type="InterPro" id="IPR009060">
    <property type="entry name" value="UBA-like_sf"/>
</dbReference>
<keyword evidence="3" id="KW-0175">Coiled coil</keyword>
<protein>
    <submittedName>
        <fullName evidence="9">Ubiquitin-related domain-containing protein</fullName>
    </submittedName>
</protein>
<feature type="compositionally biased region" description="Basic and acidic residues" evidence="5">
    <location>
        <begin position="92"/>
        <end position="101"/>
    </location>
</feature>
<comment type="caution">
    <text evidence="9">The sequence shown here is derived from an EMBL/GenBank/DDBJ whole genome shotgun (WGS) entry which is preliminary data.</text>
</comment>
<dbReference type="PROSITE" id="PS50030">
    <property type="entry name" value="UBA"/>
    <property type="match status" value="1"/>
</dbReference>
<keyword evidence="10" id="KW-1185">Reference proteome</keyword>
<evidence type="ECO:0000259" key="6">
    <source>
        <dbReference type="PROSITE" id="PS50030"/>
    </source>
</evidence>
<feature type="compositionally biased region" description="Basic and acidic residues" evidence="5">
    <location>
        <begin position="191"/>
        <end position="214"/>
    </location>
</feature>
<dbReference type="PROSITE" id="PS50157">
    <property type="entry name" value="ZINC_FINGER_C2H2_2"/>
    <property type="match status" value="1"/>
</dbReference>
<evidence type="ECO:0000256" key="5">
    <source>
        <dbReference type="SAM" id="MobiDB-lite"/>
    </source>
</evidence>
<evidence type="ECO:0000259" key="8">
    <source>
        <dbReference type="PROSITE" id="PS50157"/>
    </source>
</evidence>
<dbReference type="GO" id="GO:0031397">
    <property type="term" value="P:negative regulation of protein ubiquitination"/>
    <property type="evidence" value="ECO:0007669"/>
    <property type="project" value="TreeGrafter"/>
</dbReference>
<dbReference type="Pfam" id="PF00627">
    <property type="entry name" value="UBA"/>
    <property type="match status" value="1"/>
</dbReference>
<dbReference type="GO" id="GO:0036435">
    <property type="term" value="F:K48-linked polyubiquitin modification-dependent protein binding"/>
    <property type="evidence" value="ECO:0007669"/>
    <property type="project" value="TreeGrafter"/>
</dbReference>
<evidence type="ECO:0000313" key="10">
    <source>
        <dbReference type="Proteomes" id="UP001301958"/>
    </source>
</evidence>
<dbReference type="PROSITE" id="PS50033">
    <property type="entry name" value="UBX"/>
    <property type="match status" value="1"/>
</dbReference>
<feature type="compositionally biased region" description="Basic and acidic residues" evidence="5">
    <location>
        <begin position="113"/>
        <end position="163"/>
    </location>
</feature>
<dbReference type="PANTHER" id="PTHR46340:SF1">
    <property type="entry name" value="UBX DOMAIN-CONTAINING PROTEIN 1"/>
    <property type="match status" value="1"/>
</dbReference>
<dbReference type="SUPFAM" id="SSF46934">
    <property type="entry name" value="UBA-like"/>
    <property type="match status" value="1"/>
</dbReference>
<dbReference type="AlphaFoldDB" id="A0AAN7GZT6"/>
<dbReference type="Gene3D" id="1.10.8.10">
    <property type="entry name" value="DNA helicase RuvA subunit, C-terminal domain"/>
    <property type="match status" value="1"/>
</dbReference>
<feature type="domain" description="UBX" evidence="7">
    <location>
        <begin position="234"/>
        <end position="311"/>
    </location>
</feature>
<dbReference type="GO" id="GO:0005737">
    <property type="term" value="C:cytoplasm"/>
    <property type="evidence" value="ECO:0007669"/>
    <property type="project" value="UniProtKB-SubCell"/>
</dbReference>
<evidence type="ECO:0000256" key="2">
    <source>
        <dbReference type="ARBA" id="ARBA00022490"/>
    </source>
</evidence>
<dbReference type="InterPro" id="IPR029071">
    <property type="entry name" value="Ubiquitin-like_domsf"/>
</dbReference>